<dbReference type="GO" id="GO:0016787">
    <property type="term" value="F:hydrolase activity"/>
    <property type="evidence" value="ECO:0007669"/>
    <property type="project" value="UniProtKB-KW"/>
</dbReference>
<dbReference type="InterPro" id="IPR035093">
    <property type="entry name" value="RelE/ParE_toxin_dom_sf"/>
</dbReference>
<sequence length="91" mass="10965">MIKAWSDEAWEDYLYWYAQNNKSTIKKIHRLIEAIERSPFSGIGKPEALKYELSGKWSRRITEEDRLIYAIEDDVLYIYSCKDHYIKETLK</sequence>
<comment type="similarity">
    <text evidence="1">Belongs to the YoeB family.</text>
</comment>
<gene>
    <name evidence="8" type="ORF">HXM90_02355</name>
</gene>
<dbReference type="GO" id="GO:0004519">
    <property type="term" value="F:endonuclease activity"/>
    <property type="evidence" value="ECO:0007669"/>
    <property type="project" value="UniProtKB-KW"/>
</dbReference>
<evidence type="ECO:0000256" key="2">
    <source>
        <dbReference type="ARBA" id="ARBA00022649"/>
    </source>
</evidence>
<dbReference type="PANTHER" id="PTHR38039">
    <property type="entry name" value="TOXIN YOEB"/>
    <property type="match status" value="1"/>
</dbReference>
<evidence type="ECO:0000256" key="5">
    <source>
        <dbReference type="ARBA" id="ARBA00022801"/>
    </source>
</evidence>
<dbReference type="Gene3D" id="3.30.2310.20">
    <property type="entry name" value="RelE-like"/>
    <property type="match status" value="1"/>
</dbReference>
<evidence type="ECO:0000256" key="6">
    <source>
        <dbReference type="ARBA" id="ARBA00030388"/>
    </source>
</evidence>
<dbReference type="SUPFAM" id="SSF143011">
    <property type="entry name" value="RelE-like"/>
    <property type="match status" value="1"/>
</dbReference>
<comment type="caution">
    <text evidence="8">The sequence shown here is derived from an EMBL/GenBank/DDBJ whole genome shotgun (WGS) entry which is preliminary data.</text>
</comment>
<reference evidence="8" key="1">
    <citation type="submission" date="2020-04" db="EMBL/GenBank/DDBJ databases">
        <title>Deep metagenomics examines the oral microbiome during advanced dental caries in children, revealing novel taxa and co-occurrences with host molecules.</title>
        <authorList>
            <person name="Baker J.L."/>
            <person name="Morton J.T."/>
            <person name="Dinis M."/>
            <person name="Alvarez R."/>
            <person name="Tran N.C."/>
            <person name="Knight R."/>
            <person name="Edlund A."/>
        </authorList>
    </citation>
    <scope>NUCLEOTIDE SEQUENCE</scope>
    <source>
        <strain evidence="8">JCVI_38_bin.19</strain>
    </source>
</reference>
<evidence type="ECO:0000256" key="3">
    <source>
        <dbReference type="ARBA" id="ARBA00022722"/>
    </source>
</evidence>
<keyword evidence="5" id="KW-0378">Hydrolase</keyword>
<dbReference type="NCBIfam" id="TIGR02116">
    <property type="entry name" value="toxin_Txe_YoeB"/>
    <property type="match status" value="1"/>
</dbReference>
<keyword evidence="3" id="KW-0540">Nuclease</keyword>
<dbReference type="GO" id="GO:0006401">
    <property type="term" value="P:RNA catabolic process"/>
    <property type="evidence" value="ECO:0007669"/>
    <property type="project" value="InterPro"/>
</dbReference>
<evidence type="ECO:0000313" key="9">
    <source>
        <dbReference type="Proteomes" id="UP000775770"/>
    </source>
</evidence>
<organism evidence="8 9">
    <name type="scientific">Oribacterium sinus</name>
    <dbReference type="NCBI Taxonomy" id="237576"/>
    <lineage>
        <taxon>Bacteria</taxon>
        <taxon>Bacillati</taxon>
        <taxon>Bacillota</taxon>
        <taxon>Clostridia</taxon>
        <taxon>Lachnospirales</taxon>
        <taxon>Lachnospiraceae</taxon>
        <taxon>Oribacterium</taxon>
    </lineage>
</organism>
<evidence type="ECO:0000256" key="4">
    <source>
        <dbReference type="ARBA" id="ARBA00022759"/>
    </source>
</evidence>
<dbReference type="AlphaFoldDB" id="A0A930DJF8"/>
<accession>A0A930DJF8</accession>
<keyword evidence="2" id="KW-1277">Toxin-antitoxin system</keyword>
<dbReference type="EMBL" id="JABZRA010000019">
    <property type="protein sequence ID" value="MBF1272254.1"/>
    <property type="molecule type" value="Genomic_DNA"/>
</dbReference>
<dbReference type="Proteomes" id="UP000775770">
    <property type="component" value="Unassembled WGS sequence"/>
</dbReference>
<dbReference type="RefSeq" id="WP_304070151.1">
    <property type="nucleotide sequence ID" value="NZ_CAUVGH010000011.1"/>
</dbReference>
<dbReference type="GO" id="GO:0045892">
    <property type="term" value="P:negative regulation of DNA-templated transcription"/>
    <property type="evidence" value="ECO:0007669"/>
    <property type="project" value="TreeGrafter"/>
</dbReference>
<keyword evidence="4" id="KW-0255">Endonuclease</keyword>
<evidence type="ECO:0000256" key="1">
    <source>
        <dbReference type="ARBA" id="ARBA00008172"/>
    </source>
</evidence>
<proteinExistence type="inferred from homology"/>
<evidence type="ECO:0000313" key="8">
    <source>
        <dbReference type="EMBL" id="MBF1272254.1"/>
    </source>
</evidence>
<evidence type="ECO:0000256" key="7">
    <source>
        <dbReference type="ARBA" id="ARBA00050056"/>
    </source>
</evidence>
<dbReference type="InterPro" id="IPR009614">
    <property type="entry name" value="YoeB_toxin"/>
</dbReference>
<dbReference type="Pfam" id="PF06769">
    <property type="entry name" value="YoeB_toxin"/>
    <property type="match status" value="1"/>
</dbReference>
<protein>
    <recommendedName>
        <fullName evidence="7">Endoribonuclease YoeB</fullName>
    </recommendedName>
    <alternativeName>
        <fullName evidence="6">Putative mRNA interferase YoeB</fullName>
    </alternativeName>
</protein>
<dbReference type="PANTHER" id="PTHR38039:SF1">
    <property type="entry name" value="TOXIN YOEB"/>
    <property type="match status" value="1"/>
</dbReference>
<name>A0A930DJF8_9FIRM</name>